<dbReference type="InterPro" id="IPR036890">
    <property type="entry name" value="HATPase_C_sf"/>
</dbReference>
<dbReference type="GO" id="GO:0016301">
    <property type="term" value="F:kinase activity"/>
    <property type="evidence" value="ECO:0007669"/>
    <property type="project" value="UniProtKB-KW"/>
</dbReference>
<keyword evidence="3" id="KW-0597">Phosphoprotein</keyword>
<accession>A0ABY5VCL5</accession>
<evidence type="ECO:0000313" key="16">
    <source>
        <dbReference type="Proteomes" id="UP001060164"/>
    </source>
</evidence>
<dbReference type="PANTHER" id="PTHR34220:SF11">
    <property type="entry name" value="SENSOR PROTEIN KINASE HPTS"/>
    <property type="match status" value="1"/>
</dbReference>
<dbReference type="PANTHER" id="PTHR34220">
    <property type="entry name" value="SENSOR HISTIDINE KINASE YPDA"/>
    <property type="match status" value="1"/>
</dbReference>
<feature type="transmembrane region" description="Helical" evidence="13">
    <location>
        <begin position="287"/>
        <end position="310"/>
    </location>
</feature>
<feature type="domain" description="HAMP" evidence="14">
    <location>
        <begin position="311"/>
        <end position="363"/>
    </location>
</feature>
<keyword evidence="5 13" id="KW-0812">Transmembrane</keyword>
<dbReference type="Pfam" id="PF06580">
    <property type="entry name" value="His_kinase"/>
    <property type="match status" value="1"/>
</dbReference>
<evidence type="ECO:0000256" key="5">
    <source>
        <dbReference type="ARBA" id="ARBA00022692"/>
    </source>
</evidence>
<dbReference type="Gene3D" id="3.30.565.10">
    <property type="entry name" value="Histidine kinase-like ATPase, C-terminal domain"/>
    <property type="match status" value="1"/>
</dbReference>
<keyword evidence="12" id="KW-0175">Coiled coil</keyword>
<feature type="coiled-coil region" evidence="12">
    <location>
        <begin position="344"/>
        <end position="371"/>
    </location>
</feature>
<keyword evidence="9 13" id="KW-1133">Transmembrane helix</keyword>
<dbReference type="SUPFAM" id="SSF158472">
    <property type="entry name" value="HAMP domain-like"/>
    <property type="match status" value="1"/>
</dbReference>
<dbReference type="PROSITE" id="PS50885">
    <property type="entry name" value="HAMP"/>
    <property type="match status" value="1"/>
</dbReference>
<dbReference type="SMART" id="SM00304">
    <property type="entry name" value="HAMP"/>
    <property type="match status" value="1"/>
</dbReference>
<organism evidence="15 16">
    <name type="scientific">Ruminococcus gauvreauii</name>
    <dbReference type="NCBI Taxonomy" id="438033"/>
    <lineage>
        <taxon>Bacteria</taxon>
        <taxon>Bacillati</taxon>
        <taxon>Bacillota</taxon>
        <taxon>Clostridia</taxon>
        <taxon>Eubacteriales</taxon>
        <taxon>Oscillospiraceae</taxon>
        <taxon>Ruminococcus</taxon>
    </lineage>
</organism>
<proteinExistence type="predicted"/>
<comment type="subcellular location">
    <subcellularLocation>
        <location evidence="1">Cell membrane</location>
        <topology evidence="1">Multi-pass membrane protein</topology>
    </subcellularLocation>
</comment>
<keyword evidence="7 15" id="KW-0418">Kinase</keyword>
<dbReference type="InterPro" id="IPR003594">
    <property type="entry name" value="HATPase_dom"/>
</dbReference>
<dbReference type="Pfam" id="PF02518">
    <property type="entry name" value="HATPase_c"/>
    <property type="match status" value="1"/>
</dbReference>
<keyword evidence="16" id="KW-1185">Reference proteome</keyword>
<keyword evidence="6" id="KW-0547">Nucleotide-binding</keyword>
<evidence type="ECO:0000256" key="11">
    <source>
        <dbReference type="ARBA" id="ARBA00023136"/>
    </source>
</evidence>
<keyword evidence="4" id="KW-0808">Transferase</keyword>
<sequence>MMKNYKSLTGKIIRSQIIIAAAIILAAIAALYMLTLSTARSVALQYAGTINDQAVDQLDTILKQLDTVANMMTLDKELYEKLVYIEKGELSREERDREERMFRVLLNRYQASYDNAAGCPVMIQPQNGSAHYSLGADEEKLSEFLQSEGYMSFREKGYGTYVSQPFSAAQILQNTAADHSGAQLYAYCTWRDVGSMRSLICIFSTFSKPKKILDTAFTVGKFTVCDAYGNLFYADGEADSGTDRSWQLEDTVTLNRSSYFTEKTELGNLTIYRQVNDQELFEDYMPILNLGILVLVSQAVVLIIACVVMLSRKLRPLSFLVKSMKELSRGDFEQEISIKTGDEIEELCEKFNEMKDELKKHLDLLVEKEKEESRMRYKLMVSQLNPHFIHNTMHTIKILATQNRNEDLIRVNDALAAILKNTLSSTAEENNMQTIIHEAELTKEYVLIQRYRYLKDFEVEWDIDPDARTVLIPINIIQPLVENAIFHGLMGGKVRNTLAHGGYICVTVQRQDHQMILSVIDDGIGMSKQAIADFEAEVRPQDSGTQVSLANIKYRLKHIYGSAAEMTISSSQDEGTEIRIIFPASLDGVSPVYE</sequence>
<evidence type="ECO:0000256" key="12">
    <source>
        <dbReference type="SAM" id="Coils"/>
    </source>
</evidence>
<evidence type="ECO:0000256" key="9">
    <source>
        <dbReference type="ARBA" id="ARBA00022989"/>
    </source>
</evidence>
<keyword evidence="8" id="KW-0067">ATP-binding</keyword>
<keyword evidence="2" id="KW-1003">Cell membrane</keyword>
<dbReference type="InterPro" id="IPR003660">
    <property type="entry name" value="HAMP_dom"/>
</dbReference>
<protein>
    <submittedName>
        <fullName evidence="15">Histidine kinase</fullName>
    </submittedName>
</protein>
<name>A0ABY5VCL5_9FIRM</name>
<dbReference type="InterPro" id="IPR010559">
    <property type="entry name" value="Sig_transdc_His_kin_internal"/>
</dbReference>
<gene>
    <name evidence="15" type="ORF">NQ502_13100</name>
</gene>
<keyword evidence="11 13" id="KW-0472">Membrane</keyword>
<dbReference type="RefSeq" id="WP_028529421.1">
    <property type="nucleotide sequence ID" value="NZ_CABLBR010000024.1"/>
</dbReference>
<dbReference type="CDD" id="cd06225">
    <property type="entry name" value="HAMP"/>
    <property type="match status" value="1"/>
</dbReference>
<evidence type="ECO:0000313" key="15">
    <source>
        <dbReference type="EMBL" id="UWP58314.1"/>
    </source>
</evidence>
<keyword evidence="10" id="KW-0902">Two-component regulatory system</keyword>
<dbReference type="Pfam" id="PF00672">
    <property type="entry name" value="HAMP"/>
    <property type="match status" value="1"/>
</dbReference>
<evidence type="ECO:0000256" key="10">
    <source>
        <dbReference type="ARBA" id="ARBA00023012"/>
    </source>
</evidence>
<evidence type="ECO:0000256" key="2">
    <source>
        <dbReference type="ARBA" id="ARBA00022475"/>
    </source>
</evidence>
<evidence type="ECO:0000256" key="6">
    <source>
        <dbReference type="ARBA" id="ARBA00022741"/>
    </source>
</evidence>
<evidence type="ECO:0000256" key="8">
    <source>
        <dbReference type="ARBA" id="ARBA00022840"/>
    </source>
</evidence>
<evidence type="ECO:0000256" key="1">
    <source>
        <dbReference type="ARBA" id="ARBA00004651"/>
    </source>
</evidence>
<dbReference type="Proteomes" id="UP001060164">
    <property type="component" value="Chromosome"/>
</dbReference>
<dbReference type="SUPFAM" id="SSF55874">
    <property type="entry name" value="ATPase domain of HSP90 chaperone/DNA topoisomerase II/histidine kinase"/>
    <property type="match status" value="1"/>
</dbReference>
<evidence type="ECO:0000256" key="7">
    <source>
        <dbReference type="ARBA" id="ARBA00022777"/>
    </source>
</evidence>
<evidence type="ECO:0000256" key="4">
    <source>
        <dbReference type="ARBA" id="ARBA00022679"/>
    </source>
</evidence>
<reference evidence="15" key="1">
    <citation type="journal article" date="2022" name="Cell">
        <title>Design, construction, and in vivo augmentation of a complex gut microbiome.</title>
        <authorList>
            <person name="Cheng A.G."/>
            <person name="Ho P.Y."/>
            <person name="Aranda-Diaz A."/>
            <person name="Jain S."/>
            <person name="Yu F.B."/>
            <person name="Meng X."/>
            <person name="Wang M."/>
            <person name="Iakiviak M."/>
            <person name="Nagashima K."/>
            <person name="Zhao A."/>
            <person name="Murugkar P."/>
            <person name="Patil A."/>
            <person name="Atabakhsh K."/>
            <person name="Weakley A."/>
            <person name="Yan J."/>
            <person name="Brumbaugh A.R."/>
            <person name="Higginbottom S."/>
            <person name="Dimas A."/>
            <person name="Shiver A.L."/>
            <person name="Deutschbauer A."/>
            <person name="Neff N."/>
            <person name="Sonnenburg J.L."/>
            <person name="Huang K.C."/>
            <person name="Fischbach M.A."/>
        </authorList>
    </citation>
    <scope>NUCLEOTIDE SEQUENCE</scope>
    <source>
        <strain evidence="15">DSM 19829</strain>
    </source>
</reference>
<dbReference type="InterPro" id="IPR050640">
    <property type="entry name" value="Bact_2-comp_sensor_kinase"/>
</dbReference>
<dbReference type="Gene3D" id="6.10.340.10">
    <property type="match status" value="1"/>
</dbReference>
<feature type="transmembrane region" description="Helical" evidence="13">
    <location>
        <begin position="12"/>
        <end position="34"/>
    </location>
</feature>
<evidence type="ECO:0000256" key="3">
    <source>
        <dbReference type="ARBA" id="ARBA00022553"/>
    </source>
</evidence>
<evidence type="ECO:0000256" key="13">
    <source>
        <dbReference type="SAM" id="Phobius"/>
    </source>
</evidence>
<dbReference type="EMBL" id="CP102290">
    <property type="protein sequence ID" value="UWP58314.1"/>
    <property type="molecule type" value="Genomic_DNA"/>
</dbReference>
<evidence type="ECO:0000259" key="14">
    <source>
        <dbReference type="PROSITE" id="PS50885"/>
    </source>
</evidence>